<gene>
    <name evidence="2" type="ORF">FQN60_006939</name>
</gene>
<feature type="compositionally biased region" description="Basic and acidic residues" evidence="1">
    <location>
        <begin position="139"/>
        <end position="151"/>
    </location>
</feature>
<protein>
    <submittedName>
        <fullName evidence="2">Uncharacterized protein</fullName>
    </submittedName>
</protein>
<accession>A0A5J5CH63</accession>
<proteinExistence type="predicted"/>
<sequence>MLTKAFGVISWHLSIHVPPHNSILPRPQPGHANLRYTHYFTSVHRRVYFSFRRDPYDYPTHSRPVPREPAPFSGHYHDPPASSQPGHVQPPQTGPQSHQAPSNPRYYPSSPQAGQQQHRAALRQDIPPSPTSGRRVRHTHEAVGGRGDGYRQHSPGRYTSPERYGDGRQPDPRRKNPLIDAVLLNCQSKAVLGGEKVEMELYFSPPFPKKKKKRELV</sequence>
<comment type="caution">
    <text evidence="2">The sequence shown here is derived from an EMBL/GenBank/DDBJ whole genome shotgun (WGS) entry which is preliminary data.</text>
</comment>
<feature type="region of interest" description="Disordered" evidence="1">
    <location>
        <begin position="60"/>
        <end position="177"/>
    </location>
</feature>
<evidence type="ECO:0000256" key="1">
    <source>
        <dbReference type="SAM" id="MobiDB-lite"/>
    </source>
</evidence>
<dbReference type="Proteomes" id="UP000327493">
    <property type="component" value="Chromosome 24"/>
</dbReference>
<dbReference type="EMBL" id="VOFY01000024">
    <property type="protein sequence ID" value="KAA8579846.1"/>
    <property type="molecule type" value="Genomic_DNA"/>
</dbReference>
<dbReference type="AlphaFoldDB" id="A0A5J5CH63"/>
<name>A0A5J5CH63_9PERO</name>
<evidence type="ECO:0000313" key="3">
    <source>
        <dbReference type="Proteomes" id="UP000327493"/>
    </source>
</evidence>
<keyword evidence="3" id="KW-1185">Reference proteome</keyword>
<feature type="compositionally biased region" description="Polar residues" evidence="1">
    <location>
        <begin position="81"/>
        <end position="102"/>
    </location>
</feature>
<reference evidence="2 3" key="1">
    <citation type="submission" date="2019-08" db="EMBL/GenBank/DDBJ databases">
        <title>A chromosome-level genome assembly, high-density linkage maps, and genome scans reveal the genomic architecture of hybrid incompatibilities underlying speciation via character displacement in darters (Percidae: Etheostominae).</title>
        <authorList>
            <person name="Moran R.L."/>
            <person name="Catchen J.M."/>
            <person name="Fuller R.C."/>
        </authorList>
    </citation>
    <scope>NUCLEOTIDE SEQUENCE [LARGE SCALE GENOMIC DNA]</scope>
    <source>
        <strain evidence="2">EspeVRDwgs_2016</strain>
        <tissue evidence="2">Muscle</tissue>
    </source>
</reference>
<feature type="compositionally biased region" description="Basic and acidic residues" evidence="1">
    <location>
        <begin position="163"/>
        <end position="174"/>
    </location>
</feature>
<feature type="compositionally biased region" description="Polar residues" evidence="1">
    <location>
        <begin position="109"/>
        <end position="118"/>
    </location>
</feature>
<organism evidence="2 3">
    <name type="scientific">Etheostoma spectabile</name>
    <name type="common">orangethroat darter</name>
    <dbReference type="NCBI Taxonomy" id="54343"/>
    <lineage>
        <taxon>Eukaryota</taxon>
        <taxon>Metazoa</taxon>
        <taxon>Chordata</taxon>
        <taxon>Craniata</taxon>
        <taxon>Vertebrata</taxon>
        <taxon>Euteleostomi</taxon>
        <taxon>Actinopterygii</taxon>
        <taxon>Neopterygii</taxon>
        <taxon>Teleostei</taxon>
        <taxon>Neoteleostei</taxon>
        <taxon>Acanthomorphata</taxon>
        <taxon>Eupercaria</taxon>
        <taxon>Perciformes</taxon>
        <taxon>Percoidei</taxon>
        <taxon>Percidae</taxon>
        <taxon>Etheostomatinae</taxon>
        <taxon>Etheostoma</taxon>
    </lineage>
</organism>
<evidence type="ECO:0000313" key="2">
    <source>
        <dbReference type="EMBL" id="KAA8579846.1"/>
    </source>
</evidence>